<name>A0AAV7YUX9_9EUKA</name>
<dbReference type="InterPro" id="IPR002035">
    <property type="entry name" value="VWF_A"/>
</dbReference>
<dbReference type="PANTHER" id="PTHR10338:SF108">
    <property type="entry name" value="INTER-ALPHA-TRYPSIN INHIBITOR HEAVY CHAIN H4-LIKE PROTEIN"/>
    <property type="match status" value="1"/>
</dbReference>
<dbReference type="AlphaFoldDB" id="A0AAV7YUX9"/>
<dbReference type="Gene3D" id="3.40.50.410">
    <property type="entry name" value="von Willebrand factor, type A domain"/>
    <property type="match status" value="1"/>
</dbReference>
<protein>
    <recommendedName>
        <fullName evidence="2">VWFA domain-containing protein</fullName>
    </recommendedName>
</protein>
<dbReference type="SMART" id="SM00327">
    <property type="entry name" value="VWA"/>
    <property type="match status" value="1"/>
</dbReference>
<gene>
    <name evidence="3" type="ORF">M0812_22519</name>
</gene>
<accession>A0AAV7YUX9</accession>
<evidence type="ECO:0000256" key="1">
    <source>
        <dbReference type="SAM" id="MobiDB-lite"/>
    </source>
</evidence>
<dbReference type="Pfam" id="PF00092">
    <property type="entry name" value="VWA"/>
    <property type="match status" value="1"/>
</dbReference>
<dbReference type="EMBL" id="JANTQA010000047">
    <property type="protein sequence ID" value="KAJ3433558.1"/>
    <property type="molecule type" value="Genomic_DNA"/>
</dbReference>
<dbReference type="InterPro" id="IPR050934">
    <property type="entry name" value="ITIH"/>
</dbReference>
<dbReference type="PROSITE" id="PS50234">
    <property type="entry name" value="VWFA"/>
    <property type="match status" value="1"/>
</dbReference>
<feature type="domain" description="VWFA" evidence="2">
    <location>
        <begin position="39"/>
        <end position="221"/>
    </location>
</feature>
<dbReference type="Proteomes" id="UP001146793">
    <property type="component" value="Unassembled WGS sequence"/>
</dbReference>
<dbReference type="SUPFAM" id="SSF53300">
    <property type="entry name" value="vWA-like"/>
    <property type="match status" value="1"/>
</dbReference>
<reference evidence="3" key="1">
    <citation type="submission" date="2022-08" db="EMBL/GenBank/DDBJ databases">
        <title>Novel sulphate-reducing endosymbionts in the free-living metamonad Anaeramoeba.</title>
        <authorList>
            <person name="Jerlstrom-Hultqvist J."/>
            <person name="Cepicka I."/>
            <person name="Gallot-Lavallee L."/>
            <person name="Salas-Leiva D."/>
            <person name="Curtis B.A."/>
            <person name="Zahonova K."/>
            <person name="Pipaliya S."/>
            <person name="Dacks J."/>
            <person name="Roger A.J."/>
        </authorList>
    </citation>
    <scope>NUCLEOTIDE SEQUENCE</scope>
    <source>
        <strain evidence="3">Busselton2</strain>
    </source>
</reference>
<feature type="region of interest" description="Disordered" evidence="1">
    <location>
        <begin position="294"/>
        <end position="337"/>
    </location>
</feature>
<dbReference type="PANTHER" id="PTHR10338">
    <property type="entry name" value="INTER-ALPHA-TRYPSIN INHIBITOR HEAVY CHAIN FAMILY MEMBER"/>
    <property type="match status" value="1"/>
</dbReference>
<comment type="caution">
    <text evidence="3">The sequence shown here is derived from an EMBL/GenBank/DDBJ whole genome shotgun (WGS) entry which is preliminary data.</text>
</comment>
<evidence type="ECO:0000259" key="2">
    <source>
        <dbReference type="PROSITE" id="PS50234"/>
    </source>
</evidence>
<dbReference type="CDD" id="cd00198">
    <property type="entry name" value="vWFA"/>
    <property type="match status" value="1"/>
</dbReference>
<evidence type="ECO:0000313" key="4">
    <source>
        <dbReference type="Proteomes" id="UP001146793"/>
    </source>
</evidence>
<dbReference type="InterPro" id="IPR036465">
    <property type="entry name" value="vWFA_dom_sf"/>
</dbReference>
<organism evidence="3 4">
    <name type="scientific">Anaeramoeba flamelloides</name>
    <dbReference type="NCBI Taxonomy" id="1746091"/>
    <lineage>
        <taxon>Eukaryota</taxon>
        <taxon>Metamonada</taxon>
        <taxon>Anaeramoebidae</taxon>
        <taxon>Anaeramoeba</taxon>
    </lineage>
</organism>
<evidence type="ECO:0000313" key="3">
    <source>
        <dbReference type="EMBL" id="KAJ3433558.1"/>
    </source>
</evidence>
<sequence>MEFKANSYLLNLDETKKIQSLTLNLEKIGQRQDQVVPCTIFFVLDRSGSMAGKNFRDAKESICHLYDKLWDQDHIHLELITYNHYAIAETVPSDLNEAKKHLMNFRAGGTTNFTAAFDALSELLSRYRRKRDFYIIFFTDGNDIHDQERGKPQVHSSMLQLQQWLFQKGSCSEVHSIGFTPDHDAILMNEIAQIGSAQGTFSYVKESSEIENTVSNIISLIQASSSISGELILNSQFNQIIYFDRVDQEKNFEMKRMMDMSENEKKDFKLKVGKSQTNQETIIQGLKKKRQNEYLLDKKENEKENEKEYEKEKEREKENEKETEKEKEKQIEQSNERKRKAMEIELVNERETEYFISDLFLQTISEEDLLSIKITCGEIQQVIEIHPKVIEEPHVMKKLELTLQYIRQEVMSMTNSIVDLNTSEEELKQMKIDIDQYDELLNKKRVVLYKMKKKERSEIMPQIQDLKEYIGKFHELLSRALSKKFISNDQIATLNSLAYRSIAKSRLKKQLNKRIEKNIKLFQEIDDKIEKIVSKIDFEKLKEQEKESIGEIGNCYISTNSWIEALEYEDCLCLGIDIGRNENVIADPSQLVIKEIFSSIISAQAYLDSVEFALKNVSSTGILANLGSSQVWVHGGFNSKNSGEVVKGQHLEKITGVIPLYICEQNWKVARLKVKPLFGFMTTLDTLGYSYSQIATIPFLVLSKAAEKVETEFEKKRFGWILDTCKHIYLDSKQLREEIISKYNTFLKDPLARLKGSIPNNSLFLAQCVVALRVGDIQILDNNEIIQFSRRIIEEEFRRRQPRDVRQLPQTKIIDLCIELLNLDYDALVKAPLEKFEKRLMGIDIKNNQYSNKVAKFKEKLKNANKWDNEDEKRLMQFQNKLNEKTIKGNDFDFDHSKIALETFKSPTFTVEINKYRNSKQFLSKNRYLFTKYICPMMQILKKFWLNEEDQPKLMELKDFGIENDKIFFEMLLQNLFNIKNSILKSSIEGNRYMNIYENPNSFIKSFVNNTLEITIKVDKNKIINRFNKMNYQNVAKAFALTNNLVYAAALLDGTKLGVNVGYFINALHGYTCPFILEKLKMLLDGHFRGVPIFVDKKSQSNKNNQFVKWVPSKKKFHKIYKKNKTIGSPQIWKELFPKFAYIIDKNLDYEKIDNDPLNRRVYNRRKRKKGKINGNNNLW</sequence>
<proteinExistence type="predicted"/>